<name>A0A9W6QHD1_9PSEU</name>
<feature type="region of interest" description="Disordered" evidence="1">
    <location>
        <begin position="1"/>
        <end position="29"/>
    </location>
</feature>
<proteinExistence type="predicted"/>
<comment type="caution">
    <text evidence="2">The sequence shown here is derived from an EMBL/GenBank/DDBJ whole genome shotgun (WGS) entry which is preliminary data.</text>
</comment>
<evidence type="ECO:0000313" key="2">
    <source>
        <dbReference type="EMBL" id="GLW90473.1"/>
    </source>
</evidence>
<organism evidence="2 3">
    <name type="scientific">Actinokineospora globicatena</name>
    <dbReference type="NCBI Taxonomy" id="103729"/>
    <lineage>
        <taxon>Bacteria</taxon>
        <taxon>Bacillati</taxon>
        <taxon>Actinomycetota</taxon>
        <taxon>Actinomycetes</taxon>
        <taxon>Pseudonocardiales</taxon>
        <taxon>Pseudonocardiaceae</taxon>
        <taxon>Actinokineospora</taxon>
    </lineage>
</organism>
<dbReference type="Proteomes" id="UP001165042">
    <property type="component" value="Unassembled WGS sequence"/>
</dbReference>
<sequence>MCRTPHTAPFPHTWATPLPDIPDNAPDSGGSGVVVQTFDVVHPRWRRASGGGWRATLSAPASATVDTAAVSGDRRCVDWSVLLVRNYPAGQAWTQLYPGQTFSVYEYRASGWARGFAWGHVNTDHSPYAPPYNDVWVETAGLSKHVNDGSPC</sequence>
<dbReference type="EMBL" id="BSSD01000001">
    <property type="protein sequence ID" value="GLW90473.1"/>
    <property type="molecule type" value="Genomic_DNA"/>
</dbReference>
<accession>A0A9W6QHD1</accession>
<evidence type="ECO:0000256" key="1">
    <source>
        <dbReference type="SAM" id="MobiDB-lite"/>
    </source>
</evidence>
<gene>
    <name evidence="2" type="ORF">Aglo03_12890</name>
</gene>
<reference evidence="2" key="1">
    <citation type="submission" date="2023-02" db="EMBL/GenBank/DDBJ databases">
        <title>Actinokineospora globicatena NBRC 15670.</title>
        <authorList>
            <person name="Ichikawa N."/>
            <person name="Sato H."/>
            <person name="Tonouchi N."/>
        </authorList>
    </citation>
    <scope>NUCLEOTIDE SEQUENCE</scope>
    <source>
        <strain evidence="2">NBRC 15670</strain>
    </source>
</reference>
<dbReference type="AlphaFoldDB" id="A0A9W6QHD1"/>
<keyword evidence="3" id="KW-1185">Reference proteome</keyword>
<evidence type="ECO:0000313" key="3">
    <source>
        <dbReference type="Proteomes" id="UP001165042"/>
    </source>
</evidence>
<protein>
    <submittedName>
        <fullName evidence="2">Uncharacterized protein</fullName>
    </submittedName>
</protein>